<accession>A0ABU6QSA0</accession>
<proteinExistence type="predicted"/>
<reference evidence="1 2" key="1">
    <citation type="journal article" date="2023" name="Plants (Basel)">
        <title>Bridging the Gap: Combining Genomics and Transcriptomics Approaches to Understand Stylosanthes scabra, an Orphan Legume from the Brazilian Caatinga.</title>
        <authorList>
            <person name="Ferreira-Neto J.R.C."/>
            <person name="da Silva M.D."/>
            <person name="Binneck E."/>
            <person name="de Melo N.F."/>
            <person name="da Silva R.H."/>
            <person name="de Melo A.L.T.M."/>
            <person name="Pandolfi V."/>
            <person name="Bustamante F.O."/>
            <person name="Brasileiro-Vidal A.C."/>
            <person name="Benko-Iseppon A.M."/>
        </authorList>
    </citation>
    <scope>NUCLEOTIDE SEQUENCE [LARGE SCALE GENOMIC DNA]</scope>
    <source>
        <tissue evidence="1">Leaves</tissue>
    </source>
</reference>
<protein>
    <submittedName>
        <fullName evidence="1">Uncharacterized protein</fullName>
    </submittedName>
</protein>
<dbReference type="EMBL" id="JASCZI010000959">
    <property type="protein sequence ID" value="MED6113929.1"/>
    <property type="molecule type" value="Genomic_DNA"/>
</dbReference>
<evidence type="ECO:0000313" key="2">
    <source>
        <dbReference type="Proteomes" id="UP001341840"/>
    </source>
</evidence>
<comment type="caution">
    <text evidence="1">The sequence shown here is derived from an EMBL/GenBank/DDBJ whole genome shotgun (WGS) entry which is preliminary data.</text>
</comment>
<sequence>MLRYSQGKATSFLGHAHLWMRIFEIAPLDLTREEDVEREISHAISSNNIHQMRRNLVDHVDVAEDAGIPTETGVPPQFQPDIAEFDRKGFEDMWSMMTEGFARLSDRIDRLDTHMISQDTDIRNLRDEFRSFHGEKIYMDFQEQPDDTPMQD</sequence>
<keyword evidence="2" id="KW-1185">Reference proteome</keyword>
<name>A0ABU6QSA0_9FABA</name>
<gene>
    <name evidence="1" type="ORF">PIB30_075376</name>
</gene>
<dbReference type="Proteomes" id="UP001341840">
    <property type="component" value="Unassembled WGS sequence"/>
</dbReference>
<evidence type="ECO:0000313" key="1">
    <source>
        <dbReference type="EMBL" id="MED6113929.1"/>
    </source>
</evidence>
<organism evidence="1 2">
    <name type="scientific">Stylosanthes scabra</name>
    <dbReference type="NCBI Taxonomy" id="79078"/>
    <lineage>
        <taxon>Eukaryota</taxon>
        <taxon>Viridiplantae</taxon>
        <taxon>Streptophyta</taxon>
        <taxon>Embryophyta</taxon>
        <taxon>Tracheophyta</taxon>
        <taxon>Spermatophyta</taxon>
        <taxon>Magnoliopsida</taxon>
        <taxon>eudicotyledons</taxon>
        <taxon>Gunneridae</taxon>
        <taxon>Pentapetalae</taxon>
        <taxon>rosids</taxon>
        <taxon>fabids</taxon>
        <taxon>Fabales</taxon>
        <taxon>Fabaceae</taxon>
        <taxon>Papilionoideae</taxon>
        <taxon>50 kb inversion clade</taxon>
        <taxon>dalbergioids sensu lato</taxon>
        <taxon>Dalbergieae</taxon>
        <taxon>Pterocarpus clade</taxon>
        <taxon>Stylosanthes</taxon>
    </lineage>
</organism>